<gene>
    <name evidence="1" type="ORF">Poly51_11750</name>
</gene>
<reference evidence="1 2" key="1">
    <citation type="submission" date="2019-02" db="EMBL/GenBank/DDBJ databases">
        <title>Deep-cultivation of Planctomycetes and their phenomic and genomic characterization uncovers novel biology.</title>
        <authorList>
            <person name="Wiegand S."/>
            <person name="Jogler M."/>
            <person name="Boedeker C."/>
            <person name="Pinto D."/>
            <person name="Vollmers J."/>
            <person name="Rivas-Marin E."/>
            <person name="Kohn T."/>
            <person name="Peeters S.H."/>
            <person name="Heuer A."/>
            <person name="Rast P."/>
            <person name="Oberbeckmann S."/>
            <person name="Bunk B."/>
            <person name="Jeske O."/>
            <person name="Meyerdierks A."/>
            <person name="Storesund J.E."/>
            <person name="Kallscheuer N."/>
            <person name="Luecker S."/>
            <person name="Lage O.M."/>
            <person name="Pohl T."/>
            <person name="Merkel B.J."/>
            <person name="Hornburger P."/>
            <person name="Mueller R.-W."/>
            <person name="Bruemmer F."/>
            <person name="Labrenz M."/>
            <person name="Spormann A.M."/>
            <person name="Op Den Camp H."/>
            <person name="Overmann J."/>
            <person name="Amann R."/>
            <person name="Jetten M.S.M."/>
            <person name="Mascher T."/>
            <person name="Medema M.H."/>
            <person name="Devos D.P."/>
            <person name="Kaster A.-K."/>
            <person name="Ovreas L."/>
            <person name="Rohde M."/>
            <person name="Galperin M.Y."/>
            <person name="Jogler C."/>
        </authorList>
    </citation>
    <scope>NUCLEOTIDE SEQUENCE [LARGE SCALE GENOMIC DNA]</scope>
    <source>
        <strain evidence="1 2">Poly51</strain>
    </source>
</reference>
<dbReference type="InterPro" id="IPR011466">
    <property type="entry name" value="DUF1572"/>
</dbReference>
<comment type="caution">
    <text evidence="1">The sequence shown here is derived from an EMBL/GenBank/DDBJ whole genome shotgun (WGS) entry which is preliminary data.</text>
</comment>
<evidence type="ECO:0000313" key="2">
    <source>
        <dbReference type="Proteomes" id="UP000318288"/>
    </source>
</evidence>
<dbReference type="InterPro" id="IPR034660">
    <property type="entry name" value="DinB/YfiT-like"/>
</dbReference>
<sequence>MVGVFVCLQVSTRHPLNRTVIWLTMKMCDSTTWLDAMRETVASYRRMIDATIAQLTDAELHSRPTEDSNSVAIILRHLGGNLQSRWTDFLTTDGEKPDRNRDAEFLDWDGDRQSLMEHFDRGWSALVNAIESIDAENVGQTILIRGESHTIALALTRSVTHLTYHVGQIVMIARMVHDGEWRWLTIAPGLSGDHNNRTWGTKASRSVFTDEENTK</sequence>
<keyword evidence="2" id="KW-1185">Reference proteome</keyword>
<dbReference type="EMBL" id="SJPW01000001">
    <property type="protein sequence ID" value="TWU60893.1"/>
    <property type="molecule type" value="Genomic_DNA"/>
</dbReference>
<proteinExistence type="predicted"/>
<dbReference type="Gene3D" id="1.20.120.450">
    <property type="entry name" value="dinb family like domain"/>
    <property type="match status" value="1"/>
</dbReference>
<name>A0A5C6FJY7_9BACT</name>
<dbReference type="SUPFAM" id="SSF109854">
    <property type="entry name" value="DinB/YfiT-like putative metalloenzymes"/>
    <property type="match status" value="1"/>
</dbReference>
<organism evidence="1 2">
    <name type="scientific">Rubripirellula tenax</name>
    <dbReference type="NCBI Taxonomy" id="2528015"/>
    <lineage>
        <taxon>Bacteria</taxon>
        <taxon>Pseudomonadati</taxon>
        <taxon>Planctomycetota</taxon>
        <taxon>Planctomycetia</taxon>
        <taxon>Pirellulales</taxon>
        <taxon>Pirellulaceae</taxon>
        <taxon>Rubripirellula</taxon>
    </lineage>
</organism>
<protein>
    <submittedName>
        <fullName evidence="1">DinB superfamily protein</fullName>
    </submittedName>
</protein>
<dbReference type="Proteomes" id="UP000318288">
    <property type="component" value="Unassembled WGS sequence"/>
</dbReference>
<accession>A0A5C6FJY7</accession>
<dbReference type="AlphaFoldDB" id="A0A5C6FJY7"/>
<evidence type="ECO:0000313" key="1">
    <source>
        <dbReference type="EMBL" id="TWU60893.1"/>
    </source>
</evidence>
<dbReference type="Pfam" id="PF07609">
    <property type="entry name" value="DUF1572"/>
    <property type="match status" value="1"/>
</dbReference>